<evidence type="ECO:0000313" key="1">
    <source>
        <dbReference type="EMBL" id="MFD0622007.1"/>
    </source>
</evidence>
<organism evidence="1 2">
    <name type="scientific">Streptomyces sanglieri</name>
    <dbReference type="NCBI Taxonomy" id="193460"/>
    <lineage>
        <taxon>Bacteria</taxon>
        <taxon>Bacillati</taxon>
        <taxon>Actinomycetota</taxon>
        <taxon>Actinomycetes</taxon>
        <taxon>Kitasatosporales</taxon>
        <taxon>Streptomycetaceae</taxon>
        <taxon>Streptomyces</taxon>
    </lineage>
</organism>
<keyword evidence="2" id="KW-1185">Reference proteome</keyword>
<dbReference type="EMBL" id="JBHTGL010000005">
    <property type="protein sequence ID" value="MFD0622007.1"/>
    <property type="molecule type" value="Genomic_DNA"/>
</dbReference>
<sequence length="152" mass="17027">MPAHDVHPARGAQLQRGVEAGQRLAQPLLQGLDELLRVLRLADRVVVHIAVVLEVRRQIVLRVPPPVRARHPDLPPAQRVPQRHEHAQLVRDALDPAALIHDRLAPLLAHHPRERDLLRLVEERALLGDGLVQVPLEQVDRVHNRPVDTSGA</sequence>
<evidence type="ECO:0000313" key="2">
    <source>
        <dbReference type="Proteomes" id="UP001596915"/>
    </source>
</evidence>
<dbReference type="Proteomes" id="UP001596915">
    <property type="component" value="Unassembled WGS sequence"/>
</dbReference>
<accession>A0ABW2WKR2</accession>
<name>A0ABW2WKR2_9ACTN</name>
<comment type="caution">
    <text evidence="1">The sequence shown here is derived from an EMBL/GenBank/DDBJ whole genome shotgun (WGS) entry which is preliminary data.</text>
</comment>
<protein>
    <submittedName>
        <fullName evidence="1">Uncharacterized protein</fullName>
    </submittedName>
</protein>
<gene>
    <name evidence="1" type="ORF">ACFQ2K_03530</name>
</gene>
<reference evidence="2" key="1">
    <citation type="journal article" date="2019" name="Int. J. Syst. Evol. Microbiol.">
        <title>The Global Catalogue of Microorganisms (GCM) 10K type strain sequencing project: providing services to taxonomists for standard genome sequencing and annotation.</title>
        <authorList>
            <consortium name="The Broad Institute Genomics Platform"/>
            <consortium name="The Broad Institute Genome Sequencing Center for Infectious Disease"/>
            <person name="Wu L."/>
            <person name="Ma J."/>
        </authorList>
    </citation>
    <scope>NUCLEOTIDE SEQUENCE [LARGE SCALE GENOMIC DNA]</scope>
    <source>
        <strain evidence="2">JCM 12607</strain>
    </source>
</reference>
<proteinExistence type="predicted"/>